<dbReference type="InterPro" id="IPR020471">
    <property type="entry name" value="AKR"/>
</dbReference>
<protein>
    <recommendedName>
        <fullName evidence="1">NADP-dependent oxidoreductase domain-containing protein</fullName>
    </recommendedName>
</protein>
<dbReference type="PROSITE" id="PS00062">
    <property type="entry name" value="ALDOKETO_REDUCTASE_2"/>
    <property type="match status" value="1"/>
</dbReference>
<evidence type="ECO:0000313" key="3">
    <source>
        <dbReference type="Proteomes" id="UP001159405"/>
    </source>
</evidence>
<accession>A0ABN8NGM0</accession>
<proteinExistence type="predicted"/>
<dbReference type="PROSITE" id="PS00063">
    <property type="entry name" value="ALDOKETO_REDUCTASE_3"/>
    <property type="match status" value="1"/>
</dbReference>
<evidence type="ECO:0000313" key="2">
    <source>
        <dbReference type="EMBL" id="CAH3108655.1"/>
    </source>
</evidence>
<organism evidence="2 3">
    <name type="scientific">Porites lobata</name>
    <dbReference type="NCBI Taxonomy" id="104759"/>
    <lineage>
        <taxon>Eukaryota</taxon>
        <taxon>Metazoa</taxon>
        <taxon>Cnidaria</taxon>
        <taxon>Anthozoa</taxon>
        <taxon>Hexacorallia</taxon>
        <taxon>Scleractinia</taxon>
        <taxon>Fungiina</taxon>
        <taxon>Poritidae</taxon>
        <taxon>Porites</taxon>
    </lineage>
</organism>
<dbReference type="Gene3D" id="3.20.20.100">
    <property type="entry name" value="NADP-dependent oxidoreductase domain"/>
    <property type="match status" value="1"/>
</dbReference>
<dbReference type="InterPro" id="IPR018170">
    <property type="entry name" value="Aldo/ket_reductase_CS"/>
</dbReference>
<name>A0ABN8NGM0_9CNID</name>
<evidence type="ECO:0000259" key="1">
    <source>
        <dbReference type="Pfam" id="PF00248"/>
    </source>
</evidence>
<gene>
    <name evidence="2" type="ORF">PLOB_00017790</name>
</gene>
<dbReference type="PANTHER" id="PTHR43827">
    <property type="entry name" value="2,5-DIKETO-D-GLUCONIC ACID REDUCTASE"/>
    <property type="match status" value="1"/>
</dbReference>
<comment type="caution">
    <text evidence="2">The sequence shown here is derived from an EMBL/GenBank/DDBJ whole genome shotgun (WGS) entry which is preliminary data.</text>
</comment>
<sequence>MFLASRIIDHYSQEFYTTTHEIGIGDMAFLSPLFRLKSPCRLNFTVVKRARISTQAWKLSYHSIKMTYNVLLFFVLSPCFVHDRDSCDLKNENSCGEISKGSRAKYYTSPSRSNIINISSTLTLNDGVKIPIFGLGVYQAGSGEETRNAVHWALENHYLQIDTAARYNNEASVGEALRESGIPRGDIFVVTKLYDDDHGYEETFKAFNKSLGNLGLEYVDLYLMHSPVPDKVVPSWNAMVKLQHQGLIRSIGVSNFGIHHLEELKKHSTVVPSVNQIEVHPFLQENALVNYCRKEGIAIQAYSPLTRGEKLGHPTLKAIGDKHEKTPAQILLRWCIQKGYICIPKSSQLSRIEENASIFDFELTDDDLNILDGLEEDFRTGRPKIKEPWNG</sequence>
<dbReference type="Proteomes" id="UP001159405">
    <property type="component" value="Unassembled WGS sequence"/>
</dbReference>
<dbReference type="EMBL" id="CALNXK010000021">
    <property type="protein sequence ID" value="CAH3108655.1"/>
    <property type="molecule type" value="Genomic_DNA"/>
</dbReference>
<dbReference type="InterPro" id="IPR023210">
    <property type="entry name" value="NADP_OxRdtase_dom"/>
</dbReference>
<feature type="domain" description="NADP-dependent oxidoreductase" evidence="1">
    <location>
        <begin position="135"/>
        <end position="375"/>
    </location>
</feature>
<reference evidence="2 3" key="1">
    <citation type="submission" date="2022-05" db="EMBL/GenBank/DDBJ databases">
        <authorList>
            <consortium name="Genoscope - CEA"/>
            <person name="William W."/>
        </authorList>
    </citation>
    <scope>NUCLEOTIDE SEQUENCE [LARGE SCALE GENOMIC DNA]</scope>
</reference>
<dbReference type="PANTHER" id="PTHR43827:SF13">
    <property type="entry name" value="ALDO_KETO REDUCTASE FAMILY PROTEIN"/>
    <property type="match status" value="1"/>
</dbReference>
<dbReference type="SUPFAM" id="SSF51430">
    <property type="entry name" value="NAD(P)-linked oxidoreductase"/>
    <property type="match status" value="1"/>
</dbReference>
<dbReference type="CDD" id="cd19071">
    <property type="entry name" value="AKR_AKR1-5-like"/>
    <property type="match status" value="1"/>
</dbReference>
<keyword evidence="3" id="KW-1185">Reference proteome</keyword>
<dbReference type="Pfam" id="PF00248">
    <property type="entry name" value="Aldo_ket_red"/>
    <property type="match status" value="1"/>
</dbReference>
<dbReference type="InterPro" id="IPR036812">
    <property type="entry name" value="NAD(P)_OxRdtase_dom_sf"/>
</dbReference>
<dbReference type="PRINTS" id="PR00069">
    <property type="entry name" value="ALDKETRDTASE"/>
</dbReference>